<dbReference type="EC" id="2.8.2.-" evidence="3"/>
<organism evidence="5">
    <name type="scientific">Callorhinchus milii</name>
    <name type="common">Ghost shark</name>
    <dbReference type="NCBI Taxonomy" id="7868"/>
    <lineage>
        <taxon>Eukaryota</taxon>
        <taxon>Metazoa</taxon>
        <taxon>Chordata</taxon>
        <taxon>Craniata</taxon>
        <taxon>Vertebrata</taxon>
        <taxon>Chondrichthyes</taxon>
        <taxon>Holocephali</taxon>
        <taxon>Chimaeriformes</taxon>
        <taxon>Callorhinchidae</taxon>
        <taxon>Callorhinchus</taxon>
    </lineage>
</organism>
<dbReference type="InterPro" id="IPR000863">
    <property type="entry name" value="Sulfotransferase_dom"/>
</dbReference>
<keyword evidence="2 3" id="KW-0808">Transferase</keyword>
<dbReference type="InterPro" id="IPR027417">
    <property type="entry name" value="P-loop_NTPase"/>
</dbReference>
<dbReference type="OrthoDB" id="205623at2759"/>
<dbReference type="GO" id="GO:0008146">
    <property type="term" value="F:sulfotransferase activity"/>
    <property type="evidence" value="ECO:0007669"/>
    <property type="project" value="InterPro"/>
</dbReference>
<evidence type="ECO:0000256" key="1">
    <source>
        <dbReference type="ARBA" id="ARBA00005771"/>
    </source>
</evidence>
<evidence type="ECO:0000259" key="4">
    <source>
        <dbReference type="Pfam" id="PF00685"/>
    </source>
</evidence>
<comment type="similarity">
    <text evidence="1 3">Belongs to the sulfotransferase 1 family.</text>
</comment>
<sequence length="310" mass="35922">MASAEQISFQDRARSLAERAQSMAPEELLFRYRGQLYPSLLSSEQTLARLGTFQARTDDLLLSVYPKCGFNWVFQLVKNIVNVNEKESGEEKHESKTHFPLLEFGGPEKFEEMKKLPSPRVYGTHEHYENIPKSIIEQKTKILVVLRNPKDTAVSYFHFCQNNPLLPTFPSWDEFYKKYMTGEVPWGSYFDHALLWNKHIDDENVMVITFEELKENLIEGVKKVAKHFGYSLNEEQVQKVSSKADFKVMSENSQKTHGNLGKIFFRKGVVGDWKNLFTDKQSEEMDAKFEECLAGTKLGAELKYNIYCKD</sequence>
<dbReference type="AlphaFoldDB" id="V9KUA2"/>
<evidence type="ECO:0000313" key="5">
    <source>
        <dbReference type="EMBL" id="AFP01824.1"/>
    </source>
</evidence>
<name>V9KUA2_CALMI</name>
<dbReference type="Pfam" id="PF00685">
    <property type="entry name" value="Sulfotransfer_1"/>
    <property type="match status" value="1"/>
</dbReference>
<evidence type="ECO:0000256" key="3">
    <source>
        <dbReference type="RuleBase" id="RU361155"/>
    </source>
</evidence>
<accession>V9KUA2</accession>
<evidence type="ECO:0000256" key="2">
    <source>
        <dbReference type="ARBA" id="ARBA00022679"/>
    </source>
</evidence>
<dbReference type="SUPFAM" id="SSF52540">
    <property type="entry name" value="P-loop containing nucleoside triphosphate hydrolases"/>
    <property type="match status" value="1"/>
</dbReference>
<dbReference type="KEGG" id="cmk:103181754"/>
<dbReference type="Gene3D" id="3.40.50.300">
    <property type="entry name" value="P-loop containing nucleotide triphosphate hydrolases"/>
    <property type="match status" value="1"/>
</dbReference>
<proteinExistence type="evidence at transcript level"/>
<feature type="domain" description="Sulfotransferase" evidence="4">
    <location>
        <begin position="58"/>
        <end position="296"/>
    </location>
</feature>
<dbReference type="EMBL" id="JW869306">
    <property type="protein sequence ID" value="AFP01824.1"/>
    <property type="molecule type" value="mRNA"/>
</dbReference>
<protein>
    <recommendedName>
        <fullName evidence="3">Sulfotransferase</fullName>
        <ecNumber evidence="3">2.8.2.-</ecNumber>
    </recommendedName>
</protein>
<dbReference type="RefSeq" id="XP_042189115.1">
    <property type="nucleotide sequence ID" value="XM_042333181.1"/>
</dbReference>
<reference evidence="5" key="1">
    <citation type="journal article" date="2014" name="Nature">
        <title>Elephant shark genome provides unique insights into gnathostome evolution.</title>
        <authorList>
            <consortium name="International Elephant Shark Genome Sequencing Consortium"/>
            <person name="Venkatesh B."/>
            <person name="Lee A.P."/>
            <person name="Ravi V."/>
            <person name="Maurya A.K."/>
            <person name="Lian M.M."/>
            <person name="Swann J.B."/>
            <person name="Ohta Y."/>
            <person name="Flajnik M.F."/>
            <person name="Sutoh Y."/>
            <person name="Kasahara M."/>
            <person name="Hoon S."/>
            <person name="Gangu V."/>
            <person name="Roy S.W."/>
            <person name="Irimia M."/>
            <person name="Korzh V."/>
            <person name="Kondrychyn I."/>
            <person name="Lim Z.W."/>
            <person name="Tay B.H."/>
            <person name="Tohari S."/>
            <person name="Kong K.W."/>
            <person name="Ho S."/>
            <person name="Lorente-Galdos B."/>
            <person name="Quilez J."/>
            <person name="Marques-Bonet T."/>
            <person name="Raney B.J."/>
            <person name="Ingham P.W."/>
            <person name="Tay A."/>
            <person name="Hillier L.W."/>
            <person name="Minx P."/>
            <person name="Boehm T."/>
            <person name="Wilson R.K."/>
            <person name="Brenner S."/>
            <person name="Warren W.C."/>
        </authorList>
    </citation>
    <scope>NUCLEOTIDE SEQUENCE</scope>
    <source>
        <tissue evidence="5">Brain</tissue>
    </source>
</reference>
<dbReference type="PANTHER" id="PTHR11783">
    <property type="entry name" value="SULFOTRANSFERASE SULT"/>
    <property type="match status" value="1"/>
</dbReference>
<dbReference type="GeneID" id="103181754"/>